<dbReference type="Proteomes" id="UP000007264">
    <property type="component" value="Unassembled WGS sequence"/>
</dbReference>
<sequence>MSAGKVDDGDQIVASGEALSVVSKWLGLSSFQEALAADPVQNSTDVEELRPPLLGLGADPRKYHKALTAASKLERRLGQRLKGQQDGQQSSAGHSQKNGATTGQTADTAEASEQEEEEEEGRAGAIQKQKRPFQQDLMLYQKKGKKKRKKNAP</sequence>
<dbReference type="AlphaFoldDB" id="I0Z1V1"/>
<dbReference type="OrthoDB" id="512267at2759"/>
<feature type="compositionally biased region" description="Basic residues" evidence="1">
    <location>
        <begin position="142"/>
        <end position="153"/>
    </location>
</feature>
<protein>
    <submittedName>
        <fullName evidence="2">Uncharacterized protein</fullName>
    </submittedName>
</protein>
<comment type="caution">
    <text evidence="2">The sequence shown here is derived from an EMBL/GenBank/DDBJ whole genome shotgun (WGS) entry which is preliminary data.</text>
</comment>
<feature type="region of interest" description="Disordered" evidence="1">
    <location>
        <begin position="37"/>
        <end position="62"/>
    </location>
</feature>
<gene>
    <name evidence="2" type="ORF">COCSUDRAFT_62053</name>
</gene>
<dbReference type="GeneID" id="17042622"/>
<evidence type="ECO:0000256" key="1">
    <source>
        <dbReference type="SAM" id="MobiDB-lite"/>
    </source>
</evidence>
<organism evidence="2 3">
    <name type="scientific">Coccomyxa subellipsoidea (strain C-169)</name>
    <name type="common">Green microalga</name>
    <dbReference type="NCBI Taxonomy" id="574566"/>
    <lineage>
        <taxon>Eukaryota</taxon>
        <taxon>Viridiplantae</taxon>
        <taxon>Chlorophyta</taxon>
        <taxon>core chlorophytes</taxon>
        <taxon>Trebouxiophyceae</taxon>
        <taxon>Trebouxiophyceae incertae sedis</taxon>
        <taxon>Coccomyxaceae</taxon>
        <taxon>Coccomyxa</taxon>
        <taxon>Coccomyxa subellipsoidea</taxon>
    </lineage>
</organism>
<evidence type="ECO:0000313" key="3">
    <source>
        <dbReference type="Proteomes" id="UP000007264"/>
    </source>
</evidence>
<feature type="region of interest" description="Disordered" evidence="1">
    <location>
        <begin position="74"/>
        <end position="153"/>
    </location>
</feature>
<evidence type="ECO:0000313" key="2">
    <source>
        <dbReference type="EMBL" id="EIE24620.1"/>
    </source>
</evidence>
<accession>I0Z1V1</accession>
<dbReference type="EMBL" id="AGSI01000005">
    <property type="protein sequence ID" value="EIE24620.1"/>
    <property type="molecule type" value="Genomic_DNA"/>
</dbReference>
<reference evidence="2 3" key="1">
    <citation type="journal article" date="2012" name="Genome Biol.">
        <title>The genome of the polar eukaryotic microalga coccomyxa subellipsoidea reveals traits of cold adaptation.</title>
        <authorList>
            <person name="Blanc G."/>
            <person name="Agarkova I."/>
            <person name="Grimwood J."/>
            <person name="Kuo A."/>
            <person name="Brueggeman A."/>
            <person name="Dunigan D."/>
            <person name="Gurnon J."/>
            <person name="Ladunga I."/>
            <person name="Lindquist E."/>
            <person name="Lucas S."/>
            <person name="Pangilinan J."/>
            <person name="Proschold T."/>
            <person name="Salamov A."/>
            <person name="Schmutz J."/>
            <person name="Weeks D."/>
            <person name="Yamada T."/>
            <person name="Claverie J.M."/>
            <person name="Grigoriev I."/>
            <person name="Van Etten J."/>
            <person name="Lomsadze A."/>
            <person name="Borodovsky M."/>
        </authorList>
    </citation>
    <scope>NUCLEOTIDE SEQUENCE [LARGE SCALE GENOMIC DNA]</scope>
    <source>
        <strain evidence="2 3">C-169</strain>
    </source>
</reference>
<feature type="compositionally biased region" description="Acidic residues" evidence="1">
    <location>
        <begin position="110"/>
        <end position="120"/>
    </location>
</feature>
<keyword evidence="3" id="KW-1185">Reference proteome</keyword>
<feature type="compositionally biased region" description="Polar residues" evidence="1">
    <location>
        <begin position="85"/>
        <end position="107"/>
    </location>
</feature>
<dbReference type="RefSeq" id="XP_005649164.1">
    <property type="nucleotide sequence ID" value="XM_005649107.1"/>
</dbReference>
<dbReference type="KEGG" id="csl:COCSUDRAFT_62053"/>
<name>I0Z1V1_COCSC</name>
<proteinExistence type="predicted"/>